<dbReference type="InterPro" id="IPR000551">
    <property type="entry name" value="MerR-type_HTH_dom"/>
</dbReference>
<reference evidence="4 5" key="1">
    <citation type="submission" date="2023-07" db="EMBL/GenBank/DDBJ databases">
        <title>Genomic Encyclopedia of Type Strains, Phase IV (KMG-IV): sequencing the most valuable type-strain genomes for metagenomic binning, comparative biology and taxonomic classification.</title>
        <authorList>
            <person name="Goeker M."/>
        </authorList>
    </citation>
    <scope>NUCLEOTIDE SEQUENCE [LARGE SCALE GENOMIC DNA]</scope>
    <source>
        <strain evidence="4 5">DSM 23494</strain>
    </source>
</reference>
<name>A0ABU0ARV4_9BACI</name>
<keyword evidence="2" id="KW-0175">Coiled coil</keyword>
<dbReference type="InterPro" id="IPR009061">
    <property type="entry name" value="DNA-bd_dom_put_sf"/>
</dbReference>
<evidence type="ECO:0000256" key="1">
    <source>
        <dbReference type="ARBA" id="ARBA00023125"/>
    </source>
</evidence>
<dbReference type="SUPFAM" id="SSF46955">
    <property type="entry name" value="Putative DNA-binding domain"/>
    <property type="match status" value="1"/>
</dbReference>
<feature type="coiled-coil region" evidence="2">
    <location>
        <begin position="93"/>
        <end position="120"/>
    </location>
</feature>
<dbReference type="RefSeq" id="WP_307478898.1">
    <property type="nucleotide sequence ID" value="NZ_JAUSUB010000034.1"/>
</dbReference>
<evidence type="ECO:0000313" key="4">
    <source>
        <dbReference type="EMBL" id="MDQ0273153.1"/>
    </source>
</evidence>
<dbReference type="PANTHER" id="PTHR30204">
    <property type="entry name" value="REDOX-CYCLING DRUG-SENSING TRANSCRIPTIONAL ACTIVATOR SOXR"/>
    <property type="match status" value="1"/>
</dbReference>
<comment type="caution">
    <text evidence="4">The sequence shown here is derived from an EMBL/GenBank/DDBJ whole genome shotgun (WGS) entry which is preliminary data.</text>
</comment>
<dbReference type="Gene3D" id="1.10.1660.10">
    <property type="match status" value="1"/>
</dbReference>
<evidence type="ECO:0000259" key="3">
    <source>
        <dbReference type="PROSITE" id="PS50937"/>
    </source>
</evidence>
<feature type="domain" description="HTH merR-type" evidence="3">
    <location>
        <begin position="21"/>
        <end position="89"/>
    </location>
</feature>
<accession>A0ABU0ARV4</accession>
<evidence type="ECO:0000256" key="2">
    <source>
        <dbReference type="SAM" id="Coils"/>
    </source>
</evidence>
<keyword evidence="5" id="KW-1185">Reference proteome</keyword>
<dbReference type="PROSITE" id="PS50937">
    <property type="entry name" value="HTH_MERR_2"/>
    <property type="match status" value="1"/>
</dbReference>
<keyword evidence="1 4" id="KW-0238">DNA-binding</keyword>
<dbReference type="PANTHER" id="PTHR30204:SF95">
    <property type="entry name" value="HTH-TYPE TRANSCRIPTIONAL REGULATOR CUER"/>
    <property type="match status" value="1"/>
</dbReference>
<evidence type="ECO:0000313" key="5">
    <source>
        <dbReference type="Proteomes" id="UP001238088"/>
    </source>
</evidence>
<sequence>MYNLIINHHVTVRGYYVGNEKLKIGELAERVNLTKRTVDHYTNLGLLEAERSPSNYRYYDHSAIERLHLIEQWKSDGMSLVDIKKKLLEKDVNEAEEIDVRELRIKINGLKEEVSEVLAHLDKSDAQSQAFIKNKVSSESMSLIQTLLLLLK</sequence>
<organism evidence="4 5">
    <name type="scientific">Cytobacillus purgationiresistens</name>
    <dbReference type="NCBI Taxonomy" id="863449"/>
    <lineage>
        <taxon>Bacteria</taxon>
        <taxon>Bacillati</taxon>
        <taxon>Bacillota</taxon>
        <taxon>Bacilli</taxon>
        <taxon>Bacillales</taxon>
        <taxon>Bacillaceae</taxon>
        <taxon>Cytobacillus</taxon>
    </lineage>
</organism>
<dbReference type="Pfam" id="PF13411">
    <property type="entry name" value="MerR_1"/>
    <property type="match status" value="1"/>
</dbReference>
<dbReference type="EMBL" id="JAUSUB010000034">
    <property type="protein sequence ID" value="MDQ0273153.1"/>
    <property type="molecule type" value="Genomic_DNA"/>
</dbReference>
<dbReference type="GO" id="GO:0003677">
    <property type="term" value="F:DNA binding"/>
    <property type="evidence" value="ECO:0007669"/>
    <property type="project" value="UniProtKB-KW"/>
</dbReference>
<dbReference type="Proteomes" id="UP001238088">
    <property type="component" value="Unassembled WGS sequence"/>
</dbReference>
<protein>
    <submittedName>
        <fullName evidence="4">DNA-binding transcriptional MerR regulator</fullName>
    </submittedName>
</protein>
<proteinExistence type="predicted"/>
<gene>
    <name evidence="4" type="ORF">J2S17_005074</name>
</gene>
<dbReference type="InterPro" id="IPR047057">
    <property type="entry name" value="MerR_fam"/>
</dbReference>
<dbReference type="SMART" id="SM00422">
    <property type="entry name" value="HTH_MERR"/>
    <property type="match status" value="1"/>
</dbReference>